<gene>
    <name evidence="2" type="ORF">J2I46_31910</name>
</gene>
<comment type="caution">
    <text evidence="2">The sequence shown here is derived from an EMBL/GenBank/DDBJ whole genome shotgun (WGS) entry which is preliminary data.</text>
</comment>
<dbReference type="RefSeq" id="WP_207333172.1">
    <property type="nucleotide sequence ID" value="NZ_JAFMYW010000025.1"/>
</dbReference>
<protein>
    <submittedName>
        <fullName evidence="2">Uncharacterized protein</fullName>
    </submittedName>
</protein>
<evidence type="ECO:0000313" key="3">
    <source>
        <dbReference type="Proteomes" id="UP000664628"/>
    </source>
</evidence>
<keyword evidence="1" id="KW-0812">Transmembrane</keyword>
<accession>A0ABS3JT74</accession>
<name>A0ABS3JT74_9BACT</name>
<evidence type="ECO:0000256" key="1">
    <source>
        <dbReference type="SAM" id="Phobius"/>
    </source>
</evidence>
<keyword evidence="1" id="KW-1133">Transmembrane helix</keyword>
<dbReference type="Proteomes" id="UP000664628">
    <property type="component" value="Unassembled WGS sequence"/>
</dbReference>
<evidence type="ECO:0000313" key="2">
    <source>
        <dbReference type="EMBL" id="MBO0953220.1"/>
    </source>
</evidence>
<keyword evidence="3" id="KW-1185">Reference proteome</keyword>
<sequence length="99" mass="11631">MTQVRRFSRGNDAHLTDYSELRLEVWRRRFYAAYEQGDLPKAEQLLDQSPYYMAKSADPCQAYKLMKRDDLVNSLIKYTAWGLLGLATLGLILYINRQH</sequence>
<proteinExistence type="predicted"/>
<feature type="transmembrane region" description="Helical" evidence="1">
    <location>
        <begin position="75"/>
        <end position="95"/>
    </location>
</feature>
<dbReference type="EMBL" id="JAFMYW010000025">
    <property type="protein sequence ID" value="MBO0953220.1"/>
    <property type="molecule type" value="Genomic_DNA"/>
</dbReference>
<reference evidence="2 3" key="1">
    <citation type="submission" date="2021-03" db="EMBL/GenBank/DDBJ databases">
        <title>Fibrella sp. HMF5405 genome sequencing and assembly.</title>
        <authorList>
            <person name="Kang H."/>
            <person name="Kim H."/>
            <person name="Bae S."/>
            <person name="Joh K."/>
        </authorList>
    </citation>
    <scope>NUCLEOTIDE SEQUENCE [LARGE SCALE GENOMIC DNA]</scope>
    <source>
        <strain evidence="2 3">HMF5405</strain>
    </source>
</reference>
<organism evidence="2 3">
    <name type="scientific">Fibrella forsythiae</name>
    <dbReference type="NCBI Taxonomy" id="2817061"/>
    <lineage>
        <taxon>Bacteria</taxon>
        <taxon>Pseudomonadati</taxon>
        <taxon>Bacteroidota</taxon>
        <taxon>Cytophagia</taxon>
        <taxon>Cytophagales</taxon>
        <taxon>Spirosomataceae</taxon>
        <taxon>Fibrella</taxon>
    </lineage>
</organism>
<keyword evidence="1" id="KW-0472">Membrane</keyword>